<reference evidence="4 5" key="1">
    <citation type="submission" date="2021-01" db="EMBL/GenBank/DDBJ databases">
        <title>Whole genome shotgun sequence of Catellatospora citrea NBRC 14495.</title>
        <authorList>
            <person name="Komaki H."/>
            <person name="Tamura T."/>
        </authorList>
    </citation>
    <scope>NUCLEOTIDE SEQUENCE [LARGE SCALE GENOMIC DNA]</scope>
    <source>
        <strain evidence="4 5">NBRC 14495</strain>
    </source>
</reference>
<dbReference type="Gene3D" id="3.90.79.10">
    <property type="entry name" value="Nucleoside Triphosphate Pyrophosphohydrolase"/>
    <property type="match status" value="1"/>
</dbReference>
<dbReference type="EMBL" id="BONH01000012">
    <property type="protein sequence ID" value="GIF98066.1"/>
    <property type="molecule type" value="Genomic_DNA"/>
</dbReference>
<sequence length="205" mass="23378">MQVGGRRATEWTMHGERVVDDTRRAALSIADVELPNGVRFEQYVLRVPTAAMVIVVDEAERVLMMWRHRFILDRWVWELPGGYIDPDEEPAVCAAREVEEETGWRPRSLEPLVTFQPMVGTIDQTNLVYLSRGADHVGTAPDINETERVEWIPLDDIERRLRLGEILRSGSVAGLLALLLLKAQGRLCGRLNRRARLGKRVRCVE</sequence>
<dbReference type="RefSeq" id="WP_120322400.1">
    <property type="nucleotide sequence ID" value="NZ_BONH01000012.1"/>
</dbReference>
<accession>A0A8J3NZP8</accession>
<dbReference type="InterPro" id="IPR015797">
    <property type="entry name" value="NUDIX_hydrolase-like_dom_sf"/>
</dbReference>
<dbReference type="PANTHER" id="PTHR43046:SF14">
    <property type="entry name" value="MUTT_NUDIX FAMILY PROTEIN"/>
    <property type="match status" value="1"/>
</dbReference>
<dbReference type="CDD" id="cd03424">
    <property type="entry name" value="NUDIX_ADPRase_Nudt5_UGPPase_Nudt14"/>
    <property type="match status" value="1"/>
</dbReference>
<evidence type="ECO:0000256" key="1">
    <source>
        <dbReference type="ARBA" id="ARBA00001946"/>
    </source>
</evidence>
<evidence type="ECO:0000313" key="4">
    <source>
        <dbReference type="EMBL" id="GIF98066.1"/>
    </source>
</evidence>
<keyword evidence="2 4" id="KW-0378">Hydrolase</keyword>
<name>A0A8J3NZP8_9ACTN</name>
<feature type="domain" description="Nudix hydrolase" evidence="3">
    <location>
        <begin position="45"/>
        <end position="180"/>
    </location>
</feature>
<gene>
    <name evidence="4" type="ORF">Cci01nite_31600</name>
</gene>
<dbReference type="Pfam" id="PF00293">
    <property type="entry name" value="NUDIX"/>
    <property type="match status" value="1"/>
</dbReference>
<dbReference type="GO" id="GO:0016787">
    <property type="term" value="F:hydrolase activity"/>
    <property type="evidence" value="ECO:0007669"/>
    <property type="project" value="UniProtKB-KW"/>
</dbReference>
<proteinExistence type="predicted"/>
<evidence type="ECO:0000259" key="3">
    <source>
        <dbReference type="PROSITE" id="PS51462"/>
    </source>
</evidence>
<protein>
    <submittedName>
        <fullName evidence="4">NUDIX hydrolase</fullName>
    </submittedName>
</protein>
<dbReference type="Proteomes" id="UP000659904">
    <property type="component" value="Unassembled WGS sequence"/>
</dbReference>
<dbReference type="PROSITE" id="PS51462">
    <property type="entry name" value="NUDIX"/>
    <property type="match status" value="1"/>
</dbReference>
<comment type="caution">
    <text evidence="4">The sequence shown here is derived from an EMBL/GenBank/DDBJ whole genome shotgun (WGS) entry which is preliminary data.</text>
</comment>
<dbReference type="PROSITE" id="PS00893">
    <property type="entry name" value="NUDIX_BOX"/>
    <property type="match status" value="1"/>
</dbReference>
<keyword evidence="5" id="KW-1185">Reference proteome</keyword>
<evidence type="ECO:0000313" key="5">
    <source>
        <dbReference type="Proteomes" id="UP000659904"/>
    </source>
</evidence>
<comment type="cofactor">
    <cofactor evidence="1">
        <name>Mg(2+)</name>
        <dbReference type="ChEBI" id="CHEBI:18420"/>
    </cofactor>
</comment>
<dbReference type="InterPro" id="IPR000086">
    <property type="entry name" value="NUDIX_hydrolase_dom"/>
</dbReference>
<dbReference type="AlphaFoldDB" id="A0A8J3NZP8"/>
<evidence type="ECO:0000256" key="2">
    <source>
        <dbReference type="ARBA" id="ARBA00022801"/>
    </source>
</evidence>
<organism evidence="4 5">
    <name type="scientific">Catellatospora citrea</name>
    <dbReference type="NCBI Taxonomy" id="53366"/>
    <lineage>
        <taxon>Bacteria</taxon>
        <taxon>Bacillati</taxon>
        <taxon>Actinomycetota</taxon>
        <taxon>Actinomycetes</taxon>
        <taxon>Micromonosporales</taxon>
        <taxon>Micromonosporaceae</taxon>
        <taxon>Catellatospora</taxon>
    </lineage>
</organism>
<dbReference type="InterPro" id="IPR020084">
    <property type="entry name" value="NUDIX_hydrolase_CS"/>
</dbReference>
<dbReference type="PANTHER" id="PTHR43046">
    <property type="entry name" value="GDP-MANNOSE MANNOSYL HYDROLASE"/>
    <property type="match status" value="1"/>
</dbReference>
<dbReference type="SUPFAM" id="SSF55811">
    <property type="entry name" value="Nudix"/>
    <property type="match status" value="1"/>
</dbReference>